<evidence type="ECO:0000313" key="5">
    <source>
        <dbReference type="EMBL" id="MDQ9073920.1"/>
    </source>
</evidence>
<dbReference type="Proteomes" id="UP001243195">
    <property type="component" value="Unassembled WGS sequence"/>
</dbReference>
<dbReference type="PANTHER" id="PTHR43280:SF2">
    <property type="entry name" value="HTH-TYPE TRANSCRIPTIONAL REGULATOR EXSA"/>
    <property type="match status" value="1"/>
</dbReference>
<dbReference type="SUPFAM" id="SSF46689">
    <property type="entry name" value="Homeodomain-like"/>
    <property type="match status" value="1"/>
</dbReference>
<dbReference type="InterPro" id="IPR018060">
    <property type="entry name" value="HTH_AraC"/>
</dbReference>
<accession>A0AAW8JNS6</accession>
<dbReference type="Gene3D" id="1.10.10.60">
    <property type="entry name" value="Homeodomain-like"/>
    <property type="match status" value="1"/>
</dbReference>
<feature type="domain" description="HTH araC/xylS-type" evidence="4">
    <location>
        <begin position="1"/>
        <end position="42"/>
    </location>
</feature>
<dbReference type="Pfam" id="PF12833">
    <property type="entry name" value="HTH_18"/>
    <property type="match status" value="1"/>
</dbReference>
<dbReference type="PANTHER" id="PTHR43280">
    <property type="entry name" value="ARAC-FAMILY TRANSCRIPTIONAL REGULATOR"/>
    <property type="match status" value="1"/>
</dbReference>
<keyword evidence="1" id="KW-0805">Transcription regulation</keyword>
<reference evidence="5" key="1">
    <citation type="submission" date="2023-08" db="EMBL/GenBank/DDBJ databases">
        <title>Emergence of clinically-relevant ST2 carbapenem-resistant Acinetobacter baumannii strains in hospital sewages in Zhejiang, East of China.</title>
        <authorList>
            <person name="Kaichao C."/>
            <person name="Zhang R."/>
        </authorList>
    </citation>
    <scope>NUCLEOTIDE SEQUENCE</scope>
    <source>
        <strain evidence="5">M-SY-60</strain>
    </source>
</reference>
<dbReference type="InterPro" id="IPR009057">
    <property type="entry name" value="Homeodomain-like_sf"/>
</dbReference>
<dbReference type="PRINTS" id="PR00032">
    <property type="entry name" value="HTHARAC"/>
</dbReference>
<evidence type="ECO:0000313" key="6">
    <source>
        <dbReference type="Proteomes" id="UP001243195"/>
    </source>
</evidence>
<dbReference type="AlphaFoldDB" id="A0AAW8JNS6"/>
<name>A0AAW8JNS6_9GAMM</name>
<evidence type="ECO:0000259" key="4">
    <source>
        <dbReference type="PROSITE" id="PS01124"/>
    </source>
</evidence>
<dbReference type="GO" id="GO:0043565">
    <property type="term" value="F:sequence-specific DNA binding"/>
    <property type="evidence" value="ECO:0007669"/>
    <property type="project" value="InterPro"/>
</dbReference>
<proteinExistence type="predicted"/>
<dbReference type="EMBL" id="JAVIDA010000089">
    <property type="protein sequence ID" value="MDQ9073920.1"/>
    <property type="molecule type" value="Genomic_DNA"/>
</dbReference>
<dbReference type="RefSeq" id="WP_308957598.1">
    <property type="nucleotide sequence ID" value="NZ_JAVICY010000092.1"/>
</dbReference>
<gene>
    <name evidence="5" type="ORF">RFH51_21130</name>
</gene>
<evidence type="ECO:0000256" key="1">
    <source>
        <dbReference type="ARBA" id="ARBA00023015"/>
    </source>
</evidence>
<keyword evidence="3" id="KW-0804">Transcription</keyword>
<dbReference type="PROSITE" id="PS01124">
    <property type="entry name" value="HTH_ARAC_FAMILY_2"/>
    <property type="match status" value="1"/>
</dbReference>
<comment type="caution">
    <text evidence="5">The sequence shown here is derived from an EMBL/GenBank/DDBJ whole genome shotgun (WGS) entry which is preliminary data.</text>
</comment>
<evidence type="ECO:0000256" key="2">
    <source>
        <dbReference type="ARBA" id="ARBA00023125"/>
    </source>
</evidence>
<organism evidence="5 6">
    <name type="scientific">Acinetobacter gerneri</name>
    <dbReference type="NCBI Taxonomy" id="202952"/>
    <lineage>
        <taxon>Bacteria</taxon>
        <taxon>Pseudomonadati</taxon>
        <taxon>Pseudomonadota</taxon>
        <taxon>Gammaproteobacteria</taxon>
        <taxon>Moraxellales</taxon>
        <taxon>Moraxellaceae</taxon>
        <taxon>Acinetobacter</taxon>
    </lineage>
</organism>
<dbReference type="GO" id="GO:0003700">
    <property type="term" value="F:DNA-binding transcription factor activity"/>
    <property type="evidence" value="ECO:0007669"/>
    <property type="project" value="InterPro"/>
</dbReference>
<sequence>MLKETGKSVPEVSEAIGYPAHEHFQKLFKKKIGVTPSAYRKENSKMA</sequence>
<evidence type="ECO:0000256" key="3">
    <source>
        <dbReference type="ARBA" id="ARBA00023163"/>
    </source>
</evidence>
<keyword evidence="2" id="KW-0238">DNA-binding</keyword>
<dbReference type="InterPro" id="IPR020449">
    <property type="entry name" value="Tscrpt_reg_AraC-type_HTH"/>
</dbReference>
<protein>
    <submittedName>
        <fullName evidence="5">Helix-turn-helix domain-containing protein</fullName>
    </submittedName>
</protein>